<dbReference type="InterPro" id="IPR046358">
    <property type="entry name" value="Flagellin_C"/>
</dbReference>
<dbReference type="PRINTS" id="PR00207">
    <property type="entry name" value="FLAGELLIN"/>
</dbReference>
<dbReference type="Gene3D" id="6.10.10.10">
    <property type="entry name" value="Flagellar export chaperone, C-terminal domain"/>
    <property type="match status" value="1"/>
</dbReference>
<evidence type="ECO:0000259" key="5">
    <source>
        <dbReference type="Pfam" id="PF00669"/>
    </source>
</evidence>
<keyword evidence="8" id="KW-1185">Reference proteome</keyword>
<dbReference type="eggNOG" id="COG1344">
    <property type="taxonomic scope" value="Bacteria"/>
</dbReference>
<dbReference type="Proteomes" id="UP000006201">
    <property type="component" value="Unassembled WGS sequence"/>
</dbReference>
<dbReference type="InterPro" id="IPR001492">
    <property type="entry name" value="Flagellin"/>
</dbReference>
<proteinExistence type="inferred from homology"/>
<evidence type="ECO:0000313" key="8">
    <source>
        <dbReference type="Proteomes" id="UP000006201"/>
    </source>
</evidence>
<dbReference type="Gene3D" id="2.60.40.4390">
    <property type="match status" value="1"/>
</dbReference>
<dbReference type="PANTHER" id="PTHR42792:SF2">
    <property type="entry name" value="FLAGELLIN"/>
    <property type="match status" value="1"/>
</dbReference>
<dbReference type="RefSeq" id="WP_009837439.1">
    <property type="nucleotide sequence ID" value="NZ_AAOH01000002.1"/>
</dbReference>
<feature type="domain" description="Flagellin C-terminal" evidence="6">
    <location>
        <begin position="500"/>
        <end position="585"/>
    </location>
</feature>
<feature type="domain" description="Flagellin N-terminal" evidence="5">
    <location>
        <begin position="5"/>
        <end position="141"/>
    </location>
</feature>
<dbReference type="GO" id="GO:0005576">
    <property type="term" value="C:extracellular region"/>
    <property type="evidence" value="ECO:0007669"/>
    <property type="project" value="UniProtKB-SubCell"/>
</dbReference>
<dbReference type="AlphaFoldDB" id="A4C6G1"/>
<dbReference type="SUPFAM" id="SSF64518">
    <property type="entry name" value="Phase 1 flagellin"/>
    <property type="match status" value="2"/>
</dbReference>
<dbReference type="PANTHER" id="PTHR42792">
    <property type="entry name" value="FLAGELLIN"/>
    <property type="match status" value="1"/>
</dbReference>
<protein>
    <recommendedName>
        <fullName evidence="4">Flagellin</fullName>
    </recommendedName>
</protein>
<evidence type="ECO:0000256" key="1">
    <source>
        <dbReference type="ARBA" id="ARBA00005709"/>
    </source>
</evidence>
<evidence type="ECO:0000256" key="3">
    <source>
        <dbReference type="ARBA" id="ARBA00023143"/>
    </source>
</evidence>
<keyword evidence="7" id="KW-0969">Cilium</keyword>
<evidence type="ECO:0000256" key="4">
    <source>
        <dbReference type="RuleBase" id="RU362073"/>
    </source>
</evidence>
<dbReference type="HOGENOM" id="CLU_011142_7_0_6"/>
<sequence>MGMYINTNVASINGQRNLNKSTEGLTTSMQRLSSGLRINSAKDDAAGMQISNKLTSQINGLNVATRNANDGISMAQVAEGALQESTNILQRMRDLAIQAANGTYSDGDRASLQEEVVQLQRELDRIASTTTFGGRKLMDGSFGTEQFQVGSKSFETISVSVGSFFGEDMGAETYELKNQTAANEAAGLQNNVVTSTAMTGLIAANSSTTLVGMGNFITTGSLGASQSTYSANRNKLSTIATTTTVSLGVKGSLGSASATITGLGGSAYDAERAIDQITSKTGAEADARTVVTLDFYGSVGTVAGGQDTALLTGDATFTLELRGENTDATKEGARIKFTISNTEELSGVVNAFNEASGETGISASLTGDGRIKLVSERGDNIVFENMQVDYNGVGSRMTIQAASYDFDGNAADTTTAIATGRIFGTATNGAGGVGNGDANASTTTFVGTVRMTGSDDFKLQDTTGAGSMLHGNTIGESAISGKETVDEINIGTALGAQKAIDVIDGALSYIDSQRANMGAVQNRLSSTISNLENVVENASASRSRIRDTDFALETAQMTKNQILQQAGTSILAQANQLPQSALSLLGG</sequence>
<dbReference type="Gene3D" id="6.10.280.190">
    <property type="match status" value="1"/>
</dbReference>
<dbReference type="STRING" id="87626.PTD2_12134"/>
<organism evidence="7 8">
    <name type="scientific">Pseudoalteromonas tunicata D2</name>
    <dbReference type="NCBI Taxonomy" id="87626"/>
    <lineage>
        <taxon>Bacteria</taxon>
        <taxon>Pseudomonadati</taxon>
        <taxon>Pseudomonadota</taxon>
        <taxon>Gammaproteobacteria</taxon>
        <taxon>Alteromonadales</taxon>
        <taxon>Pseudoalteromonadaceae</taxon>
        <taxon>Pseudoalteromonas</taxon>
    </lineage>
</organism>
<comment type="subcellular location">
    <subcellularLocation>
        <location evidence="4">Secreted</location>
    </subcellularLocation>
    <subcellularLocation>
        <location evidence="4">Bacterial flagellum</location>
    </subcellularLocation>
</comment>
<keyword evidence="7" id="KW-0966">Cell projection</keyword>
<gene>
    <name evidence="7" type="ORF">PTD2_12134</name>
</gene>
<dbReference type="OrthoDB" id="9796789at2"/>
<accession>A4C6G1</accession>
<dbReference type="Pfam" id="PF00669">
    <property type="entry name" value="Flagellin_N"/>
    <property type="match status" value="1"/>
</dbReference>
<reference evidence="7 8" key="1">
    <citation type="submission" date="2006-02" db="EMBL/GenBank/DDBJ databases">
        <authorList>
            <person name="Moran M.A."/>
            <person name="Kjelleberg S."/>
            <person name="Egan S."/>
            <person name="Saunders N."/>
            <person name="Thomas T."/>
            <person name="Ferriera S."/>
            <person name="Johnson J."/>
            <person name="Kravitz S."/>
            <person name="Halpern A."/>
            <person name="Remington K."/>
            <person name="Beeson K."/>
            <person name="Tran B."/>
            <person name="Rogers Y.-H."/>
            <person name="Friedman R."/>
            <person name="Venter J.C."/>
        </authorList>
    </citation>
    <scope>NUCLEOTIDE SEQUENCE [LARGE SCALE GENOMIC DNA]</scope>
    <source>
        <strain evidence="7 8">D2</strain>
    </source>
</reference>
<dbReference type="GO" id="GO:0005198">
    <property type="term" value="F:structural molecule activity"/>
    <property type="evidence" value="ECO:0007669"/>
    <property type="project" value="UniProtKB-UniRule"/>
</dbReference>
<dbReference type="EMBL" id="AAOH01000002">
    <property type="protein sequence ID" value="EAR29565.1"/>
    <property type="molecule type" value="Genomic_DNA"/>
</dbReference>
<comment type="function">
    <text evidence="4">Flagellin is the subunit protein which polymerizes to form the filaments of bacterial flagella.</text>
</comment>
<name>A4C6G1_9GAMM</name>
<evidence type="ECO:0000256" key="2">
    <source>
        <dbReference type="ARBA" id="ARBA00022525"/>
    </source>
</evidence>
<comment type="similarity">
    <text evidence="1 4">Belongs to the bacterial flagellin family.</text>
</comment>
<keyword evidence="2 4" id="KW-0964">Secreted</keyword>
<dbReference type="InterPro" id="IPR042187">
    <property type="entry name" value="Flagellin_C_sub2"/>
</dbReference>
<dbReference type="Pfam" id="PF00700">
    <property type="entry name" value="Flagellin_C"/>
    <property type="match status" value="1"/>
</dbReference>
<dbReference type="InterPro" id="IPR001029">
    <property type="entry name" value="Flagellin_N"/>
</dbReference>
<evidence type="ECO:0000313" key="7">
    <source>
        <dbReference type="EMBL" id="EAR29565.1"/>
    </source>
</evidence>
<comment type="caution">
    <text evidence="7">The sequence shown here is derived from an EMBL/GenBank/DDBJ whole genome shotgun (WGS) entry which is preliminary data.</text>
</comment>
<evidence type="ECO:0000259" key="6">
    <source>
        <dbReference type="Pfam" id="PF00700"/>
    </source>
</evidence>
<keyword evidence="7" id="KW-0282">Flagellum</keyword>
<dbReference type="Gene3D" id="1.20.1330.10">
    <property type="entry name" value="f41 fragment of flagellin, N-terminal domain"/>
    <property type="match status" value="2"/>
</dbReference>
<dbReference type="GO" id="GO:0009288">
    <property type="term" value="C:bacterial-type flagellum"/>
    <property type="evidence" value="ECO:0007669"/>
    <property type="project" value="UniProtKB-SubCell"/>
</dbReference>
<keyword evidence="3 4" id="KW-0975">Bacterial flagellum</keyword>